<keyword evidence="8" id="KW-1133">Transmembrane helix</keyword>
<dbReference type="GO" id="GO:0055085">
    <property type="term" value="P:transmembrane transport"/>
    <property type="evidence" value="ECO:0007669"/>
    <property type="project" value="InterPro"/>
</dbReference>
<keyword evidence="4 10" id="KW-1003">Cell membrane</keyword>
<feature type="region of interest" description="Disordered" evidence="11">
    <location>
        <begin position="69"/>
        <end position="110"/>
    </location>
</feature>
<evidence type="ECO:0000313" key="14">
    <source>
        <dbReference type="Proteomes" id="UP000291572"/>
    </source>
</evidence>
<evidence type="ECO:0000256" key="5">
    <source>
        <dbReference type="ARBA" id="ARBA00022519"/>
    </source>
</evidence>
<dbReference type="PANTHER" id="PTHR33446:SF2">
    <property type="entry name" value="PROTEIN TONB"/>
    <property type="match status" value="1"/>
</dbReference>
<evidence type="ECO:0000256" key="1">
    <source>
        <dbReference type="ARBA" id="ARBA00004383"/>
    </source>
</evidence>
<dbReference type="Gene3D" id="3.30.1150.10">
    <property type="match status" value="1"/>
</dbReference>
<evidence type="ECO:0000256" key="11">
    <source>
        <dbReference type="SAM" id="MobiDB-lite"/>
    </source>
</evidence>
<dbReference type="GO" id="GO:0031992">
    <property type="term" value="F:energy transducer activity"/>
    <property type="evidence" value="ECO:0007669"/>
    <property type="project" value="InterPro"/>
</dbReference>
<keyword evidence="10" id="KW-0735">Signal-anchor</keyword>
<evidence type="ECO:0000259" key="12">
    <source>
        <dbReference type="PROSITE" id="PS52015"/>
    </source>
</evidence>
<comment type="caution">
    <text evidence="13">The sequence shown here is derived from an EMBL/GenBank/DDBJ whole genome shotgun (WGS) entry which is preliminary data.</text>
</comment>
<organism evidence="13 14">
    <name type="scientific">Sphingobium cupriresistens</name>
    <dbReference type="NCBI Taxonomy" id="1132417"/>
    <lineage>
        <taxon>Bacteria</taxon>
        <taxon>Pseudomonadati</taxon>
        <taxon>Pseudomonadota</taxon>
        <taxon>Alphaproteobacteria</taxon>
        <taxon>Sphingomonadales</taxon>
        <taxon>Sphingomonadaceae</taxon>
        <taxon>Sphingobium</taxon>
    </lineage>
</organism>
<dbReference type="InterPro" id="IPR003538">
    <property type="entry name" value="TonB"/>
</dbReference>
<keyword evidence="7 10" id="KW-0653">Protein transport</keyword>
<evidence type="ECO:0000256" key="2">
    <source>
        <dbReference type="ARBA" id="ARBA00006555"/>
    </source>
</evidence>
<dbReference type="InterPro" id="IPR006260">
    <property type="entry name" value="TonB/TolA_C"/>
</dbReference>
<sequence length="240" mass="25464">MRLMTLSAMGRTITNRTTDAGGSARYGAGPKSPLGLGGTVAVHGLLIGAFLLIPKEVIQFVTPTPPIIGSNIPIDPPPPPEPTEDVRTDPKIPTQPQPQRPSATVPVIPMPTSDTILTGALDSGDSIDPGPSIIPPPIDPPRPPVLTEPAIDPRAMGAFQPDYPGAMIRQGLEGAVTVRVTISAEGRVTAIEKVSATDESFWAATQRHALRKWRFRPATRDGVAVVSTKILTVRFTLTER</sequence>
<dbReference type="SUPFAM" id="SSF74653">
    <property type="entry name" value="TolA/TonB C-terminal domain"/>
    <property type="match status" value="1"/>
</dbReference>
<evidence type="ECO:0000313" key="13">
    <source>
        <dbReference type="EMBL" id="RYM14597.1"/>
    </source>
</evidence>
<dbReference type="GO" id="GO:0030288">
    <property type="term" value="C:outer membrane-bounded periplasmic space"/>
    <property type="evidence" value="ECO:0007669"/>
    <property type="project" value="InterPro"/>
</dbReference>
<evidence type="ECO:0000256" key="8">
    <source>
        <dbReference type="ARBA" id="ARBA00022989"/>
    </source>
</evidence>
<dbReference type="GO" id="GO:0015891">
    <property type="term" value="P:siderophore transport"/>
    <property type="evidence" value="ECO:0007669"/>
    <property type="project" value="InterPro"/>
</dbReference>
<dbReference type="PRINTS" id="PR01374">
    <property type="entry name" value="TONBPROTEIN"/>
</dbReference>
<evidence type="ECO:0000256" key="10">
    <source>
        <dbReference type="RuleBase" id="RU362123"/>
    </source>
</evidence>
<dbReference type="GO" id="GO:0098797">
    <property type="term" value="C:plasma membrane protein complex"/>
    <property type="evidence" value="ECO:0007669"/>
    <property type="project" value="TreeGrafter"/>
</dbReference>
<comment type="subcellular location">
    <subcellularLocation>
        <location evidence="1 10">Cell inner membrane</location>
        <topology evidence="1 10">Single-pass membrane protein</topology>
        <orientation evidence="1 10">Periplasmic side</orientation>
    </subcellularLocation>
</comment>
<comment type="similarity">
    <text evidence="2 10">Belongs to the TonB family.</text>
</comment>
<dbReference type="NCBIfam" id="TIGR01352">
    <property type="entry name" value="tonB_Cterm"/>
    <property type="match status" value="1"/>
</dbReference>
<dbReference type="Proteomes" id="UP000291572">
    <property type="component" value="Unassembled WGS sequence"/>
</dbReference>
<dbReference type="OrthoDB" id="1685233at2"/>
<proteinExistence type="inferred from homology"/>
<dbReference type="InterPro" id="IPR051045">
    <property type="entry name" value="TonB-dependent_transducer"/>
</dbReference>
<dbReference type="AlphaFoldDB" id="A0A8G1ZKG3"/>
<name>A0A8G1ZKG3_9SPHN</name>
<evidence type="ECO:0000256" key="9">
    <source>
        <dbReference type="ARBA" id="ARBA00023136"/>
    </source>
</evidence>
<protein>
    <recommendedName>
        <fullName evidence="10">Protein TonB</fullName>
    </recommendedName>
</protein>
<dbReference type="RefSeq" id="WP_129925563.1">
    <property type="nucleotide sequence ID" value="NZ_OZ239429.1"/>
</dbReference>
<gene>
    <name evidence="13" type="ORF">EWH12_02275</name>
</gene>
<dbReference type="GO" id="GO:0015031">
    <property type="term" value="P:protein transport"/>
    <property type="evidence" value="ECO:0007669"/>
    <property type="project" value="UniProtKB-UniRule"/>
</dbReference>
<evidence type="ECO:0000256" key="6">
    <source>
        <dbReference type="ARBA" id="ARBA00022692"/>
    </source>
</evidence>
<dbReference type="PROSITE" id="PS52015">
    <property type="entry name" value="TONB_CTD"/>
    <property type="match status" value="1"/>
</dbReference>
<keyword evidence="9" id="KW-0472">Membrane</keyword>
<evidence type="ECO:0000256" key="4">
    <source>
        <dbReference type="ARBA" id="ARBA00022475"/>
    </source>
</evidence>
<feature type="domain" description="TonB C-terminal" evidence="12">
    <location>
        <begin position="148"/>
        <end position="240"/>
    </location>
</feature>
<keyword evidence="3 10" id="KW-0813">Transport</keyword>
<evidence type="ECO:0000256" key="7">
    <source>
        <dbReference type="ARBA" id="ARBA00022927"/>
    </source>
</evidence>
<evidence type="ECO:0000256" key="3">
    <source>
        <dbReference type="ARBA" id="ARBA00022448"/>
    </source>
</evidence>
<reference evidence="13 14" key="1">
    <citation type="submission" date="2019-02" db="EMBL/GenBank/DDBJ databases">
        <authorList>
            <person name="Feng G."/>
        </authorList>
    </citation>
    <scope>NUCLEOTIDE SEQUENCE [LARGE SCALE GENOMIC DNA]</scope>
    <source>
        <strain evidence="13 14">CCTCC AB 2011146</strain>
    </source>
</reference>
<keyword evidence="5 10" id="KW-0997">Cell inner membrane</keyword>
<dbReference type="EMBL" id="SEOO01000002">
    <property type="protein sequence ID" value="RYM14597.1"/>
    <property type="molecule type" value="Genomic_DNA"/>
</dbReference>
<dbReference type="Pfam" id="PF03544">
    <property type="entry name" value="TonB_C"/>
    <property type="match status" value="1"/>
</dbReference>
<accession>A0A8G1ZKG3</accession>
<dbReference type="PANTHER" id="PTHR33446">
    <property type="entry name" value="PROTEIN TONB-RELATED"/>
    <property type="match status" value="1"/>
</dbReference>
<dbReference type="InterPro" id="IPR037682">
    <property type="entry name" value="TonB_C"/>
</dbReference>
<comment type="function">
    <text evidence="10">Interacts with outer membrane receptor proteins that carry out high-affinity binding and energy dependent uptake into the periplasmic space of specific substrates. It could act to transduce energy from the cytoplasmic membrane to specific energy-requiring processes in the outer membrane, resulting in the release into the periplasm of ligands bound by these outer membrane proteins.</text>
</comment>
<keyword evidence="6" id="KW-0812">Transmembrane</keyword>